<sequence length="82" mass="9541">MSLSEKQLLQNITNTPRIKKEYLESPYMSPTDMAVSPVSKIIFKDKIGQTQTKGFPKINLLKKFEQESSKLHTEEEDDEDFF</sequence>
<accession>A0AAV7Z0C6</accession>
<dbReference type="Proteomes" id="UP001150062">
    <property type="component" value="Unassembled WGS sequence"/>
</dbReference>
<dbReference type="Proteomes" id="UP001146793">
    <property type="component" value="Unassembled WGS sequence"/>
</dbReference>
<reference evidence="2" key="1">
    <citation type="submission" date="2022-08" db="EMBL/GenBank/DDBJ databases">
        <title>Novel sulfate-reducing endosymbionts in the free-living metamonad Anaeramoeba.</title>
        <authorList>
            <person name="Jerlstrom-Hultqvist J."/>
            <person name="Cepicka I."/>
            <person name="Gallot-Lavallee L."/>
            <person name="Salas-Leiva D."/>
            <person name="Curtis B.A."/>
            <person name="Zahonova K."/>
            <person name="Pipaliya S."/>
            <person name="Dacks J."/>
            <person name="Roger A.J."/>
        </authorList>
    </citation>
    <scope>NUCLEOTIDE SEQUENCE</scope>
    <source>
        <strain evidence="2">Schooner1</strain>
    </source>
</reference>
<name>A0AAV7Z0C6_9EUKA</name>
<protein>
    <submittedName>
        <fullName evidence="1">Hydroxyproline-rich glycoprotein family protein</fullName>
    </submittedName>
</protein>
<evidence type="ECO:0000313" key="3">
    <source>
        <dbReference type="Proteomes" id="UP001146793"/>
    </source>
</evidence>
<gene>
    <name evidence="1" type="ORF">M0812_22547</name>
    <name evidence="2" type="ORF">M0813_09850</name>
</gene>
<evidence type="ECO:0000313" key="2">
    <source>
        <dbReference type="EMBL" id="KAJ6227270.1"/>
    </source>
</evidence>
<dbReference type="AlphaFoldDB" id="A0AAV7Z0C6"/>
<comment type="caution">
    <text evidence="1">The sequence shown here is derived from an EMBL/GenBank/DDBJ whole genome shotgun (WGS) entry which is preliminary data.</text>
</comment>
<evidence type="ECO:0000313" key="4">
    <source>
        <dbReference type="Proteomes" id="UP001150062"/>
    </source>
</evidence>
<evidence type="ECO:0000313" key="1">
    <source>
        <dbReference type="EMBL" id="KAJ3433585.1"/>
    </source>
</evidence>
<keyword evidence="4" id="KW-1185">Reference proteome</keyword>
<dbReference type="EMBL" id="JANTQA010000047">
    <property type="protein sequence ID" value="KAJ3433585.1"/>
    <property type="molecule type" value="Genomic_DNA"/>
</dbReference>
<organism evidence="1 3">
    <name type="scientific">Anaeramoeba flamelloides</name>
    <dbReference type="NCBI Taxonomy" id="1746091"/>
    <lineage>
        <taxon>Eukaryota</taxon>
        <taxon>Metamonada</taxon>
        <taxon>Anaeramoebidae</taxon>
        <taxon>Anaeramoeba</taxon>
    </lineage>
</organism>
<reference evidence="1" key="2">
    <citation type="submission" date="2022-08" db="EMBL/GenBank/DDBJ databases">
        <title>Novel sulphate-reducing endosymbionts in the free-living metamonad Anaeramoeba.</title>
        <authorList>
            <person name="Jerlstrom-Hultqvist J."/>
            <person name="Cepicka I."/>
            <person name="Gallot-Lavallee L."/>
            <person name="Salas-Leiva D."/>
            <person name="Curtis B.A."/>
            <person name="Zahonova K."/>
            <person name="Pipaliya S."/>
            <person name="Dacks J."/>
            <person name="Roger A.J."/>
        </authorList>
    </citation>
    <scope>NUCLEOTIDE SEQUENCE</scope>
    <source>
        <strain evidence="1">Busselton2</strain>
    </source>
</reference>
<proteinExistence type="predicted"/>
<dbReference type="EMBL" id="JAOAOG010000336">
    <property type="protein sequence ID" value="KAJ6227270.1"/>
    <property type="molecule type" value="Genomic_DNA"/>
</dbReference>